<dbReference type="PANTHER" id="PTHR12482:SF5">
    <property type="entry name" value="DUF676 DOMAIN-CONTAINING PROTEIN"/>
    <property type="match status" value="1"/>
</dbReference>
<evidence type="ECO:0000256" key="2">
    <source>
        <dbReference type="SAM" id="SignalP"/>
    </source>
</evidence>
<feature type="non-terminal residue" evidence="4">
    <location>
        <position position="1"/>
    </location>
</feature>
<comment type="caution">
    <text evidence="4">The sequence shown here is derived from an EMBL/GenBank/DDBJ whole genome shotgun (WGS) entry which is preliminary data.</text>
</comment>
<dbReference type="Proteomes" id="UP000023152">
    <property type="component" value="Unassembled WGS sequence"/>
</dbReference>
<feature type="transmembrane region" description="Helical" evidence="1">
    <location>
        <begin position="374"/>
        <end position="391"/>
    </location>
</feature>
<dbReference type="OrthoDB" id="273452at2759"/>
<evidence type="ECO:0000256" key="1">
    <source>
        <dbReference type="SAM" id="Phobius"/>
    </source>
</evidence>
<organism evidence="4 5">
    <name type="scientific">Reticulomyxa filosa</name>
    <dbReference type="NCBI Taxonomy" id="46433"/>
    <lineage>
        <taxon>Eukaryota</taxon>
        <taxon>Sar</taxon>
        <taxon>Rhizaria</taxon>
        <taxon>Retaria</taxon>
        <taxon>Foraminifera</taxon>
        <taxon>Monothalamids</taxon>
        <taxon>Reticulomyxidae</taxon>
        <taxon>Reticulomyxa</taxon>
    </lineage>
</organism>
<evidence type="ECO:0000259" key="3">
    <source>
        <dbReference type="Pfam" id="PF05057"/>
    </source>
</evidence>
<keyword evidence="1" id="KW-0472">Membrane</keyword>
<dbReference type="AlphaFoldDB" id="X6MGK5"/>
<feature type="chain" id="PRO_5004975507" description="DUF676 domain-containing protein" evidence="2">
    <location>
        <begin position="21"/>
        <end position="435"/>
    </location>
</feature>
<feature type="transmembrane region" description="Helical" evidence="1">
    <location>
        <begin position="129"/>
        <end position="149"/>
    </location>
</feature>
<dbReference type="PANTHER" id="PTHR12482">
    <property type="entry name" value="LIPASE ROG1-RELATED-RELATED"/>
    <property type="match status" value="1"/>
</dbReference>
<feature type="transmembrane region" description="Helical" evidence="1">
    <location>
        <begin position="308"/>
        <end position="331"/>
    </location>
</feature>
<evidence type="ECO:0000313" key="5">
    <source>
        <dbReference type="Proteomes" id="UP000023152"/>
    </source>
</evidence>
<keyword evidence="1" id="KW-0812">Transmembrane</keyword>
<feature type="transmembrane region" description="Helical" evidence="1">
    <location>
        <begin position="343"/>
        <end position="362"/>
    </location>
</feature>
<keyword evidence="1" id="KW-1133">Transmembrane helix</keyword>
<reference evidence="4 5" key="1">
    <citation type="journal article" date="2013" name="Curr. Biol.">
        <title>The Genome of the Foraminiferan Reticulomyxa filosa.</title>
        <authorList>
            <person name="Glockner G."/>
            <person name="Hulsmann N."/>
            <person name="Schleicher M."/>
            <person name="Noegel A.A."/>
            <person name="Eichinger L."/>
            <person name="Gallinger C."/>
            <person name="Pawlowski J."/>
            <person name="Sierra R."/>
            <person name="Euteneuer U."/>
            <person name="Pillet L."/>
            <person name="Moustafa A."/>
            <person name="Platzer M."/>
            <person name="Groth M."/>
            <person name="Szafranski K."/>
            <person name="Schliwa M."/>
        </authorList>
    </citation>
    <scope>NUCLEOTIDE SEQUENCE [LARGE SCALE GENOMIC DNA]</scope>
</reference>
<dbReference type="SUPFAM" id="SSF53474">
    <property type="entry name" value="alpha/beta-Hydrolases"/>
    <property type="match status" value="1"/>
</dbReference>
<feature type="signal peptide" evidence="2">
    <location>
        <begin position="1"/>
        <end position="20"/>
    </location>
</feature>
<feature type="domain" description="DUF676" evidence="3">
    <location>
        <begin position="26"/>
        <end position="125"/>
    </location>
</feature>
<keyword evidence="2" id="KW-0732">Signal</keyword>
<dbReference type="EMBL" id="ASPP01021304">
    <property type="protein sequence ID" value="ETO12547.1"/>
    <property type="molecule type" value="Genomic_DNA"/>
</dbReference>
<dbReference type="InterPro" id="IPR007751">
    <property type="entry name" value="DUF676_lipase-like"/>
</dbReference>
<dbReference type="InterPro" id="IPR044294">
    <property type="entry name" value="Lipase-like"/>
</dbReference>
<protein>
    <recommendedName>
        <fullName evidence="3">DUF676 domain-containing protein</fullName>
    </recommendedName>
</protein>
<dbReference type="Pfam" id="PF05057">
    <property type="entry name" value="DUF676"/>
    <property type="match status" value="1"/>
</dbReference>
<accession>X6MGK5</accession>
<proteinExistence type="predicted"/>
<sequence>WGGEGKNYVTFFFFFFGALCCCNRDSFVTHSLGGLIAREALANDLLKPFVKKCHTFISLAVCHCGYLFGRSRALQAGFWVMRSWKKSLALSQLSLTDHDNPRKTFVYQLSMKPGLEYFKNVLLCKTQNGVMLSFFFFVSLETVIVFVFFTKKKKLGRVYNDMVRNLLRPLDHVQLTRFDVSFVNRKINLDSMIGRTAHICFLEQPLYIDIIINTKKQNATKKTQKPISKASQTKKLTKLPHLTVRHKKNKMEEIIKITNMIRELSGKIVFAFFCLFCFMFLFFPLSWFACQFFFECNSALDFSFFDKYFWISCFLLLVIFISPLLVWSNNVRASQIVLHNQNFINYLKGLITSNIIQLWLVSTQRLSNEYIDCLYIFVFSVFFSRLHYAKFDYSFNLSIRNLAVVNPISQTKVFHFKSLLFFNNNSLFQMKNRLT</sequence>
<dbReference type="InterPro" id="IPR029058">
    <property type="entry name" value="AB_hydrolase_fold"/>
</dbReference>
<evidence type="ECO:0000313" key="4">
    <source>
        <dbReference type="EMBL" id="ETO12547.1"/>
    </source>
</evidence>
<feature type="transmembrane region" description="Helical" evidence="1">
    <location>
        <begin position="268"/>
        <end position="288"/>
    </location>
</feature>
<keyword evidence="5" id="KW-1185">Reference proteome</keyword>
<gene>
    <name evidence="4" type="ORF">RFI_24829</name>
</gene>
<name>X6MGK5_RETFI</name>